<dbReference type="Proteomes" id="UP000191680">
    <property type="component" value="Unassembled WGS sequence"/>
</dbReference>
<dbReference type="InterPro" id="IPR013078">
    <property type="entry name" value="His_Pase_superF_clade-1"/>
</dbReference>
<dbReference type="Gene3D" id="3.40.50.1240">
    <property type="entry name" value="Phosphoglycerate mutase-like"/>
    <property type="match status" value="1"/>
</dbReference>
<dbReference type="EMBL" id="MTBC01000005">
    <property type="protein sequence ID" value="OQD42663.1"/>
    <property type="molecule type" value="Genomic_DNA"/>
</dbReference>
<accession>A0A1V6LR58</accession>
<proteinExistence type="predicted"/>
<reference evidence="2 3" key="1">
    <citation type="submission" date="2016-12" db="EMBL/GenBank/DDBJ databases">
        <authorList>
            <person name="Song W.-J."/>
            <person name="Kurnit D.M."/>
        </authorList>
    </citation>
    <scope>NUCLEOTIDE SEQUENCE [LARGE SCALE GENOMIC DNA]</scope>
    <source>
        <strain evidence="2 3">HSG9</strain>
    </source>
</reference>
<comment type="caution">
    <text evidence="2">The sequence shown here is derived from an EMBL/GenBank/DDBJ whole genome shotgun (WGS) entry which is preliminary data.</text>
</comment>
<gene>
    <name evidence="2" type="ORF">BUL40_09050</name>
</gene>
<dbReference type="PANTHER" id="PTHR48100">
    <property type="entry name" value="BROAD-SPECIFICITY PHOSPHATASE YOR283W-RELATED"/>
    <property type="match status" value="1"/>
</dbReference>
<dbReference type="InterPro" id="IPR050275">
    <property type="entry name" value="PGM_Phosphatase"/>
</dbReference>
<protein>
    <submittedName>
        <fullName evidence="2">Histidine phosphatase family protein</fullName>
    </submittedName>
</protein>
<evidence type="ECO:0000256" key="1">
    <source>
        <dbReference type="PIRSR" id="PIRSR613078-2"/>
    </source>
</evidence>
<name>A0A1V6LR58_9FLAO</name>
<dbReference type="AlphaFoldDB" id="A0A1V6LR58"/>
<dbReference type="Pfam" id="PF00300">
    <property type="entry name" value="His_Phos_1"/>
    <property type="match status" value="1"/>
</dbReference>
<dbReference type="PANTHER" id="PTHR48100:SF1">
    <property type="entry name" value="HISTIDINE PHOSPHATASE FAMILY PROTEIN-RELATED"/>
    <property type="match status" value="1"/>
</dbReference>
<dbReference type="GO" id="GO:0005737">
    <property type="term" value="C:cytoplasm"/>
    <property type="evidence" value="ECO:0007669"/>
    <property type="project" value="TreeGrafter"/>
</dbReference>
<dbReference type="SUPFAM" id="SSF53254">
    <property type="entry name" value="Phosphoglycerate mutase-like"/>
    <property type="match status" value="1"/>
</dbReference>
<dbReference type="SMART" id="SM00855">
    <property type="entry name" value="PGAM"/>
    <property type="match status" value="1"/>
</dbReference>
<sequence length="161" mass="18339">MKTVIFIRHGKSSWDLEVSDRDRPLKERGIKDAYLVGEYLYAINKDITAAYASPANRALHTAIIVLKTIGFNLQNFSVSNDLYDFSGESVLQFLKKLENKHDCVLVFGHNHAFTEMVNKLGNTYLDNLPTAGMAILNFDIENWTNITKGKTEKLIFPKELR</sequence>
<dbReference type="OrthoDB" id="9810154at2"/>
<evidence type="ECO:0000313" key="2">
    <source>
        <dbReference type="EMBL" id="OQD42663.1"/>
    </source>
</evidence>
<evidence type="ECO:0000313" key="3">
    <source>
        <dbReference type="Proteomes" id="UP000191680"/>
    </source>
</evidence>
<dbReference type="GO" id="GO:0016791">
    <property type="term" value="F:phosphatase activity"/>
    <property type="evidence" value="ECO:0007669"/>
    <property type="project" value="TreeGrafter"/>
</dbReference>
<dbReference type="InterPro" id="IPR029033">
    <property type="entry name" value="His_PPase_superfam"/>
</dbReference>
<keyword evidence="3" id="KW-1185">Reference proteome</keyword>
<dbReference type="RefSeq" id="WP_080318994.1">
    <property type="nucleotide sequence ID" value="NZ_MTBC01000005.1"/>
</dbReference>
<organism evidence="2 3">
    <name type="scientific">Croceivirga radicis</name>
    <dbReference type="NCBI Taxonomy" id="1929488"/>
    <lineage>
        <taxon>Bacteria</taxon>
        <taxon>Pseudomonadati</taxon>
        <taxon>Bacteroidota</taxon>
        <taxon>Flavobacteriia</taxon>
        <taxon>Flavobacteriales</taxon>
        <taxon>Flavobacteriaceae</taxon>
        <taxon>Croceivirga</taxon>
    </lineage>
</organism>
<dbReference type="CDD" id="cd07067">
    <property type="entry name" value="HP_PGM_like"/>
    <property type="match status" value="1"/>
</dbReference>
<feature type="binding site" evidence="1">
    <location>
        <position position="57"/>
    </location>
    <ligand>
        <name>substrate</name>
    </ligand>
</feature>